<accession>A0A4Y1WRZ1</accession>
<keyword evidence="2" id="KW-1185">Reference proteome</keyword>
<dbReference type="EMBL" id="AP019735">
    <property type="protein sequence ID" value="BBL03597.1"/>
    <property type="molecule type" value="Genomic_DNA"/>
</dbReference>
<dbReference type="RefSeq" id="WP_302571295.1">
    <property type="nucleotide sequence ID" value="NZ_CAUBZV010000061.1"/>
</dbReference>
<dbReference type="Proteomes" id="UP000318946">
    <property type="component" value="Chromosome"/>
</dbReference>
<reference evidence="2" key="1">
    <citation type="submission" date="2019-06" db="EMBL/GenBank/DDBJ databases">
        <title>Alistipes onderdonkii subsp. vulgaris subsp. nov., Alistipes dispar sp. nov. and Alistipes communis sp. nov., isolated from human faeces, and creation of Alistipes onderdonkii subsp. onderdonkii subsp. nov.</title>
        <authorList>
            <person name="Sakamoto M."/>
            <person name="Ikeyama N."/>
            <person name="Ogata Y."/>
            <person name="Suda W."/>
            <person name="Iino T."/>
            <person name="Hattori M."/>
            <person name="Ohkuma M."/>
        </authorList>
    </citation>
    <scope>NUCLEOTIDE SEQUENCE [LARGE SCALE GENOMIC DNA]</scope>
    <source>
        <strain evidence="2">5CBH24</strain>
    </source>
</reference>
<evidence type="ECO:0000313" key="2">
    <source>
        <dbReference type="Proteomes" id="UP000318946"/>
    </source>
</evidence>
<gene>
    <name evidence="1" type="ORF">A5CBH24_09100</name>
</gene>
<protein>
    <submittedName>
        <fullName evidence="1">Uncharacterized protein</fullName>
    </submittedName>
</protein>
<dbReference type="KEGG" id="acou:A5CBH24_09100"/>
<evidence type="ECO:0000313" key="1">
    <source>
        <dbReference type="EMBL" id="BBL03597.1"/>
    </source>
</evidence>
<name>A0A4Y1WRZ1_9BACT</name>
<sequence>MVPQVVGDRLVDSDLDGDSFQDAVTVGDVGHRQYEVRSRDLASVFVDDAFGNAAQFDFERRAGLLPFLDDS</sequence>
<dbReference type="AlphaFoldDB" id="A0A4Y1WRZ1"/>
<proteinExistence type="predicted"/>
<organism evidence="1 2">
    <name type="scientific">Alistipes communis</name>
    <dbReference type="NCBI Taxonomy" id="2585118"/>
    <lineage>
        <taxon>Bacteria</taxon>
        <taxon>Pseudomonadati</taxon>
        <taxon>Bacteroidota</taxon>
        <taxon>Bacteroidia</taxon>
        <taxon>Bacteroidales</taxon>
        <taxon>Rikenellaceae</taxon>
        <taxon>Alistipes</taxon>
    </lineage>
</organism>